<evidence type="ECO:0000256" key="2">
    <source>
        <dbReference type="ARBA" id="ARBA00023235"/>
    </source>
</evidence>
<dbReference type="AlphaFoldDB" id="B8ELA7"/>
<evidence type="ECO:0000313" key="5">
    <source>
        <dbReference type="Proteomes" id="UP000002257"/>
    </source>
</evidence>
<dbReference type="RefSeq" id="WP_012589172.1">
    <property type="nucleotide sequence ID" value="NC_011666.1"/>
</dbReference>
<comment type="catalytic activity">
    <reaction evidence="1 3">
        <text>aldehydo-D-ribose 5-phosphate = D-ribulose 5-phosphate</text>
        <dbReference type="Rhea" id="RHEA:14657"/>
        <dbReference type="ChEBI" id="CHEBI:58121"/>
        <dbReference type="ChEBI" id="CHEBI:58273"/>
        <dbReference type="EC" id="5.3.1.6"/>
    </reaction>
</comment>
<dbReference type="GO" id="GO:0004751">
    <property type="term" value="F:ribose-5-phosphate isomerase activity"/>
    <property type="evidence" value="ECO:0007669"/>
    <property type="project" value="UniProtKB-UniRule"/>
</dbReference>
<dbReference type="InterPro" id="IPR037171">
    <property type="entry name" value="NagB/RpiA_transferase-like"/>
</dbReference>
<dbReference type="NCBIfam" id="TIGR00021">
    <property type="entry name" value="rpiA"/>
    <property type="match status" value="1"/>
</dbReference>
<dbReference type="InterPro" id="IPR020672">
    <property type="entry name" value="Ribose5P_isomerase_typA_subgr"/>
</dbReference>
<dbReference type="eggNOG" id="COG0120">
    <property type="taxonomic scope" value="Bacteria"/>
</dbReference>
<dbReference type="PANTHER" id="PTHR43748">
    <property type="entry name" value="RIBOSE-5-PHOSPHATE ISOMERASE 3, CHLOROPLASTIC-RELATED"/>
    <property type="match status" value="1"/>
</dbReference>
<comment type="subunit">
    <text evidence="3">Homodimer.</text>
</comment>
<keyword evidence="2 3" id="KW-0413">Isomerase</keyword>
<feature type="binding site" evidence="3">
    <location>
        <begin position="31"/>
        <end position="34"/>
    </location>
    <ligand>
        <name>substrate</name>
    </ligand>
</feature>
<dbReference type="OrthoDB" id="5870696at2"/>
<name>B8ELA7_METSB</name>
<dbReference type="STRING" id="395965.Msil_0120"/>
<dbReference type="NCBIfam" id="NF001924">
    <property type="entry name" value="PRK00702.1"/>
    <property type="match status" value="1"/>
</dbReference>
<dbReference type="Proteomes" id="UP000002257">
    <property type="component" value="Chromosome"/>
</dbReference>
<dbReference type="EC" id="5.3.1.6" evidence="3"/>
<dbReference type="HOGENOM" id="CLU_056590_1_0_5"/>
<dbReference type="InterPro" id="IPR004788">
    <property type="entry name" value="Ribose5P_isomerase_type_A"/>
</dbReference>
<dbReference type="InterPro" id="IPR050262">
    <property type="entry name" value="Ribose-5P_isomerase"/>
</dbReference>
<dbReference type="CDD" id="cd01398">
    <property type="entry name" value="RPI_A"/>
    <property type="match status" value="1"/>
</dbReference>
<evidence type="ECO:0000256" key="3">
    <source>
        <dbReference type="HAMAP-Rule" id="MF_00170"/>
    </source>
</evidence>
<keyword evidence="5" id="KW-1185">Reference proteome</keyword>
<evidence type="ECO:0000313" key="4">
    <source>
        <dbReference type="EMBL" id="ACK49102.1"/>
    </source>
</evidence>
<dbReference type="Gene3D" id="3.40.50.1360">
    <property type="match status" value="1"/>
</dbReference>
<dbReference type="PANTHER" id="PTHR43748:SF3">
    <property type="entry name" value="RIBOSE-5-PHOSPHATE ISOMERASE 3, CHLOROPLASTIC-RELATED"/>
    <property type="match status" value="1"/>
</dbReference>
<comment type="pathway">
    <text evidence="3">Carbohydrate degradation; pentose phosphate pathway; D-ribose 5-phosphate from D-ribulose 5-phosphate (non-oxidative stage): step 1/1.</text>
</comment>
<gene>
    <name evidence="3" type="primary">rpiA</name>
    <name evidence="4" type="ordered locus">Msil_0120</name>
</gene>
<sequence length="241" mass="25065">MTTLSPDEAKRAAAAEAIKLVRPGMKLGLGTGSTARHFVDLLGGLVAAGLDVLCVPTSEETRAQAAALGVALTTIDAEPELDLTVDGADEFDDSLRLVKGGGGALLREKIVATASKTMVVIADVSKHVEIMGKFPLPVEVTRFGLEATRRLIRARAEEAGCAGEIVLRDKGPGQPFITDNGNFILDCHFGALPRPEQLAQDLSAIPGVVEHGLFIGLAKAVICAGPGGIEIFGRLEAQAPP</sequence>
<dbReference type="KEGG" id="msl:Msil_0120"/>
<dbReference type="Pfam" id="PF06026">
    <property type="entry name" value="Rib_5-P_isom_A"/>
    <property type="match status" value="1"/>
</dbReference>
<organism evidence="4 5">
    <name type="scientific">Methylocella silvestris (strain DSM 15510 / CIP 108128 / LMG 27833 / NCIMB 13906 / BL2)</name>
    <dbReference type="NCBI Taxonomy" id="395965"/>
    <lineage>
        <taxon>Bacteria</taxon>
        <taxon>Pseudomonadati</taxon>
        <taxon>Pseudomonadota</taxon>
        <taxon>Alphaproteobacteria</taxon>
        <taxon>Hyphomicrobiales</taxon>
        <taxon>Beijerinckiaceae</taxon>
        <taxon>Methylocella</taxon>
    </lineage>
</organism>
<feature type="binding site" evidence="3">
    <location>
        <position position="126"/>
    </location>
    <ligand>
        <name>substrate</name>
    </ligand>
</feature>
<protein>
    <recommendedName>
        <fullName evidence="3">Ribose-5-phosphate isomerase A</fullName>
        <ecNumber evidence="3">5.3.1.6</ecNumber>
    </recommendedName>
    <alternativeName>
        <fullName evidence="3">Phosphoriboisomerase A</fullName>
        <shortName evidence="3">PRI</shortName>
    </alternativeName>
</protein>
<evidence type="ECO:0000256" key="1">
    <source>
        <dbReference type="ARBA" id="ARBA00001713"/>
    </source>
</evidence>
<comment type="function">
    <text evidence="3">Catalyzes the reversible conversion of ribose-5-phosphate to ribulose 5-phosphate.</text>
</comment>
<dbReference type="EMBL" id="CP001280">
    <property type="protein sequence ID" value="ACK49102.1"/>
    <property type="molecule type" value="Genomic_DNA"/>
</dbReference>
<dbReference type="FunFam" id="3.40.50.1360:FF:000001">
    <property type="entry name" value="Ribose-5-phosphate isomerase A"/>
    <property type="match status" value="1"/>
</dbReference>
<comment type="similarity">
    <text evidence="3">Belongs to the ribose 5-phosphate isomerase family.</text>
</comment>
<reference evidence="4 5" key="1">
    <citation type="journal article" date="2010" name="J. Bacteriol.">
        <title>Complete genome sequence of the aerobic facultative methanotroph Methylocella silvestris BL2.</title>
        <authorList>
            <person name="Chen Y."/>
            <person name="Crombie A."/>
            <person name="Rahman M.T."/>
            <person name="Dedysh S.N."/>
            <person name="Liesack W."/>
            <person name="Stott M.B."/>
            <person name="Alam M."/>
            <person name="Theisen A.R."/>
            <person name="Murrell J.C."/>
            <person name="Dunfield P.F."/>
        </authorList>
    </citation>
    <scope>NUCLEOTIDE SEQUENCE [LARGE SCALE GENOMIC DNA]</scope>
    <source>
        <strain evidence="5">DSM 15510 / CIP 108128 / LMG 27833 / NCIMB 13906 / BL2</strain>
    </source>
</reference>
<feature type="binding site" evidence="3">
    <location>
        <begin position="99"/>
        <end position="102"/>
    </location>
    <ligand>
        <name>substrate</name>
    </ligand>
</feature>
<dbReference type="SUPFAM" id="SSF100950">
    <property type="entry name" value="NagB/RpiA/CoA transferase-like"/>
    <property type="match status" value="1"/>
</dbReference>
<proteinExistence type="inferred from homology"/>
<dbReference type="SUPFAM" id="SSF75445">
    <property type="entry name" value="D-ribose-5-phosphate isomerase (RpiA), lid domain"/>
    <property type="match status" value="1"/>
</dbReference>
<dbReference type="GO" id="GO:0009052">
    <property type="term" value="P:pentose-phosphate shunt, non-oxidative branch"/>
    <property type="evidence" value="ECO:0007669"/>
    <property type="project" value="UniProtKB-UniRule"/>
</dbReference>
<feature type="active site" description="Proton acceptor" evidence="3">
    <location>
        <position position="108"/>
    </location>
</feature>
<dbReference type="HAMAP" id="MF_00170">
    <property type="entry name" value="Rib_5P_isom_A"/>
    <property type="match status" value="1"/>
</dbReference>
<accession>B8ELA7</accession>
<dbReference type="Gene3D" id="3.30.70.260">
    <property type="match status" value="1"/>
</dbReference>
<dbReference type="UniPathway" id="UPA00115">
    <property type="reaction ID" value="UER00412"/>
</dbReference>
<feature type="binding site" evidence="3">
    <location>
        <begin position="86"/>
        <end position="89"/>
    </location>
    <ligand>
        <name>substrate</name>
    </ligand>
</feature>